<dbReference type="KEGG" id="act:ACLA_091600"/>
<keyword evidence="3" id="KW-1185">Reference proteome</keyword>
<accession>A1CF13</accession>
<proteinExistence type="predicted"/>
<dbReference type="STRING" id="344612.A1CF13"/>
<evidence type="ECO:0000313" key="3">
    <source>
        <dbReference type="Proteomes" id="UP000006701"/>
    </source>
</evidence>
<dbReference type="HOGENOM" id="CLU_015282_0_1_1"/>
<dbReference type="PANTHER" id="PTHR37535:SF2">
    <property type="entry name" value="FINGER DOMAIN PROTEIN, PUTATIVE (AFU_ORTHOLOGUE AFUA_6G09300)-RELATED"/>
    <property type="match status" value="1"/>
</dbReference>
<dbReference type="PANTHER" id="PTHR37535">
    <property type="entry name" value="FLUG DOMAIN PROTEIN"/>
    <property type="match status" value="1"/>
</dbReference>
<dbReference type="AlphaFoldDB" id="A1CF13"/>
<dbReference type="EMBL" id="DS027052">
    <property type="protein sequence ID" value="EAW11462.1"/>
    <property type="molecule type" value="Genomic_DNA"/>
</dbReference>
<dbReference type="GeneID" id="4705129"/>
<dbReference type="VEuPathDB" id="FungiDB:ACLA_091600"/>
<evidence type="ECO:0000313" key="2">
    <source>
        <dbReference type="EMBL" id="EAW11462.1"/>
    </source>
</evidence>
<dbReference type="OrthoDB" id="3544487at2759"/>
<protein>
    <recommendedName>
        <fullName evidence="4">C2H2-type domain-containing protein</fullName>
    </recommendedName>
</protein>
<evidence type="ECO:0000256" key="1">
    <source>
        <dbReference type="SAM" id="MobiDB-lite"/>
    </source>
</evidence>
<dbReference type="Proteomes" id="UP000006701">
    <property type="component" value="Unassembled WGS sequence"/>
</dbReference>
<dbReference type="eggNOG" id="ENOG502QW3K">
    <property type="taxonomic scope" value="Eukaryota"/>
</dbReference>
<sequence>MAPQYLRMIDTILTVPGTTLEAEHQRRIDAIDAMMAFWPVEEGRPTPRTQPCRRPVPEADNSPRPAKRQRDLVEDEAEIALREAVESVQVTCPKQRSLICFVCLGYPNLSFPNRLSKYKTPGSLTRHFLRFHINPPWPDERFGCSMCEGEPLRHKFDLLSHAERRHGTVVKGETQSQLALEYQRIHQGWVS</sequence>
<gene>
    <name evidence="2" type="ORF">ACLA_091600</name>
</gene>
<reference evidence="2 3" key="1">
    <citation type="journal article" date="2008" name="PLoS Genet.">
        <title>Genomic islands in the pathogenic filamentous fungus Aspergillus fumigatus.</title>
        <authorList>
            <person name="Fedorova N.D."/>
            <person name="Khaldi N."/>
            <person name="Joardar V.S."/>
            <person name="Maiti R."/>
            <person name="Amedeo P."/>
            <person name="Anderson M.J."/>
            <person name="Crabtree J."/>
            <person name="Silva J.C."/>
            <person name="Badger J.H."/>
            <person name="Albarraq A."/>
            <person name="Angiuoli S."/>
            <person name="Bussey H."/>
            <person name="Bowyer P."/>
            <person name="Cotty P.J."/>
            <person name="Dyer P.S."/>
            <person name="Egan A."/>
            <person name="Galens K."/>
            <person name="Fraser-Liggett C.M."/>
            <person name="Haas B.J."/>
            <person name="Inman J.M."/>
            <person name="Kent R."/>
            <person name="Lemieux S."/>
            <person name="Malavazi I."/>
            <person name="Orvis J."/>
            <person name="Roemer T."/>
            <person name="Ronning C.M."/>
            <person name="Sundaram J.P."/>
            <person name="Sutton G."/>
            <person name="Turner G."/>
            <person name="Venter J.C."/>
            <person name="White O.R."/>
            <person name="Whitty B.R."/>
            <person name="Youngman P."/>
            <person name="Wolfe K.H."/>
            <person name="Goldman G.H."/>
            <person name="Wortman J.R."/>
            <person name="Jiang B."/>
            <person name="Denning D.W."/>
            <person name="Nierman W.C."/>
        </authorList>
    </citation>
    <scope>NUCLEOTIDE SEQUENCE [LARGE SCALE GENOMIC DNA]</scope>
    <source>
        <strain evidence="3">ATCC 1007 / CBS 513.65 / DSM 816 / NCTC 3887 / NRRL 1</strain>
    </source>
</reference>
<name>A1CF13_ASPCL</name>
<dbReference type="OMA" id="NICGMEQ"/>
<dbReference type="RefSeq" id="XP_001272888.1">
    <property type="nucleotide sequence ID" value="XM_001272887.1"/>
</dbReference>
<organism evidence="2 3">
    <name type="scientific">Aspergillus clavatus (strain ATCC 1007 / CBS 513.65 / DSM 816 / NCTC 3887 / NRRL 1 / QM 1276 / 107)</name>
    <dbReference type="NCBI Taxonomy" id="344612"/>
    <lineage>
        <taxon>Eukaryota</taxon>
        <taxon>Fungi</taxon>
        <taxon>Dikarya</taxon>
        <taxon>Ascomycota</taxon>
        <taxon>Pezizomycotina</taxon>
        <taxon>Eurotiomycetes</taxon>
        <taxon>Eurotiomycetidae</taxon>
        <taxon>Eurotiales</taxon>
        <taxon>Aspergillaceae</taxon>
        <taxon>Aspergillus</taxon>
        <taxon>Aspergillus subgen. Fumigati</taxon>
    </lineage>
</organism>
<feature type="region of interest" description="Disordered" evidence="1">
    <location>
        <begin position="42"/>
        <end position="70"/>
    </location>
</feature>
<evidence type="ECO:0008006" key="4">
    <source>
        <dbReference type="Google" id="ProtNLM"/>
    </source>
</evidence>